<dbReference type="Gene3D" id="1.25.40.20">
    <property type="entry name" value="Ankyrin repeat-containing domain"/>
    <property type="match status" value="1"/>
</dbReference>
<gene>
    <name evidence="1" type="ORF">N7493_009740</name>
</gene>
<keyword evidence="2" id="KW-1185">Reference proteome</keyword>
<dbReference type="SUPFAM" id="SSF48403">
    <property type="entry name" value="Ankyrin repeat"/>
    <property type="match status" value="1"/>
</dbReference>
<reference evidence="1" key="1">
    <citation type="journal article" date="2023" name="IMA Fungus">
        <title>Comparative genomic study of the Penicillium genus elucidates a diverse pangenome and 15 lateral gene transfer events.</title>
        <authorList>
            <person name="Petersen C."/>
            <person name="Sorensen T."/>
            <person name="Nielsen M.R."/>
            <person name="Sondergaard T.E."/>
            <person name="Sorensen J.L."/>
            <person name="Fitzpatrick D.A."/>
            <person name="Frisvad J.C."/>
            <person name="Nielsen K.L."/>
        </authorList>
    </citation>
    <scope>NUCLEOTIDE SEQUENCE</scope>
    <source>
        <strain evidence="1">IBT 17514</strain>
    </source>
</reference>
<dbReference type="InterPro" id="IPR036770">
    <property type="entry name" value="Ankyrin_rpt-contain_sf"/>
</dbReference>
<comment type="caution">
    <text evidence="1">The sequence shown here is derived from an EMBL/GenBank/DDBJ whole genome shotgun (WGS) entry which is preliminary data.</text>
</comment>
<dbReference type="Proteomes" id="UP001215712">
    <property type="component" value="Unassembled WGS sequence"/>
</dbReference>
<protein>
    <submittedName>
        <fullName evidence="1">Uncharacterized protein</fullName>
    </submittedName>
</protein>
<reference evidence="1" key="2">
    <citation type="submission" date="2023-01" db="EMBL/GenBank/DDBJ databases">
        <authorList>
            <person name="Petersen C."/>
        </authorList>
    </citation>
    <scope>NUCLEOTIDE SEQUENCE</scope>
    <source>
        <strain evidence="1">IBT 17514</strain>
    </source>
</reference>
<sequence length="595" mass="67973">MSSTPESDVEMEAEVGMEAELDEDQLEWAAGIPSTLRPKRLKRWDAYFNEVVEIARELRFGIMASGPDGKIKREHDPENTLGPGVHELHKVLYNTEKLERQVRDMEQREIAHRYPLFSLDGDTFYRVLDRIVGFEAEPESSNPNLLQRDIHLIHILESATSGAKECVSAWAQVPWVIKAFESYIRGFTDYKDASEEFMDRVKLWKCASLKDLDMNDLDWQLGLGRGLPYGRTSLAFDCASNCAHCLDFLIRHNFVKLQGYDGYGFNWVEAAIRAQNPAVLTYLLEKMSEDEFFNYTNIHHIRVPDPRFTGKMAVLRLATRTNWAFGCDYLINRLIKLGKGKRIAEYVDNPTRALLNRFLNPEVAEKLRKNKFNIATFYKLEPHEQKTSWHTAALYNPHGEAYMNWLQAHARHGPAEPNFKGKNTLHIAAAGNNPACIRWLCKHPALDPLEVWNRPTDIKSGSKSPLFNEYTGCALEIAARNMTNLSVFETMMDCVEDEAFEEFELTGYLFKAICFGLRDYMDNPPPDSRLSVTQAADIAKSKCDLIMQRLPDKWIGSSTFDDTLAIASQCGFVDMAAKMVHFSESIKSRAAARRR</sequence>
<organism evidence="1 2">
    <name type="scientific">Penicillium malachiteum</name>
    <dbReference type="NCBI Taxonomy" id="1324776"/>
    <lineage>
        <taxon>Eukaryota</taxon>
        <taxon>Fungi</taxon>
        <taxon>Dikarya</taxon>
        <taxon>Ascomycota</taxon>
        <taxon>Pezizomycotina</taxon>
        <taxon>Eurotiomycetes</taxon>
        <taxon>Eurotiomycetidae</taxon>
        <taxon>Eurotiales</taxon>
        <taxon>Aspergillaceae</taxon>
        <taxon>Penicillium</taxon>
    </lineage>
</organism>
<evidence type="ECO:0000313" key="1">
    <source>
        <dbReference type="EMBL" id="KAJ5710148.1"/>
    </source>
</evidence>
<proteinExistence type="predicted"/>
<dbReference type="AlphaFoldDB" id="A0AAD6HEP7"/>
<evidence type="ECO:0000313" key="2">
    <source>
        <dbReference type="Proteomes" id="UP001215712"/>
    </source>
</evidence>
<dbReference type="EMBL" id="JAQJAN010000017">
    <property type="protein sequence ID" value="KAJ5710148.1"/>
    <property type="molecule type" value="Genomic_DNA"/>
</dbReference>
<name>A0AAD6HEP7_9EURO</name>
<accession>A0AAD6HEP7</accession>